<dbReference type="EMBL" id="ADLY01000037">
    <property type="protein sequence ID" value="EHG28394.1"/>
    <property type="molecule type" value="Genomic_DNA"/>
</dbReference>
<dbReference type="AlphaFoldDB" id="A0AA87K7V2"/>
<evidence type="ECO:0000313" key="1">
    <source>
        <dbReference type="EMBL" id="EHG28394.1"/>
    </source>
</evidence>
<sequence>MEKPKNQLNIPGLFYLAANDLAAKETLAHFLQTNQAVTIEPKWQYVPFLSLKDNLSLANKKEKPLEELLTAVHLEPTFLKRSLDELTSLEEVKVQLLLALLLEKPVIVLETLSKNLHTADIQALLPLCSQLAKQFQLSIYLMNEDERLAHTPLYHKTMRLFYFIGTQKGNHR</sequence>
<evidence type="ECO:0008006" key="3">
    <source>
        <dbReference type="Google" id="ProtNLM"/>
    </source>
</evidence>
<evidence type="ECO:0000313" key="2">
    <source>
        <dbReference type="Proteomes" id="UP000004393"/>
    </source>
</evidence>
<protein>
    <recommendedName>
        <fullName evidence="3">ABC superfamily ATP binding cassette transporter, ABC protein</fullName>
    </recommendedName>
</protein>
<comment type="caution">
    <text evidence="1">The sequence shown here is derived from an EMBL/GenBank/DDBJ whole genome shotgun (WGS) entry which is preliminary data.</text>
</comment>
<dbReference type="Proteomes" id="UP000004393">
    <property type="component" value="Unassembled WGS sequence"/>
</dbReference>
<keyword evidence="2" id="KW-1185">Reference proteome</keyword>
<proteinExistence type="predicted"/>
<organism evidence="1 2">
    <name type="scientific">Enterococcus saccharolyticus 30_1</name>
    <dbReference type="NCBI Taxonomy" id="742813"/>
    <lineage>
        <taxon>Bacteria</taxon>
        <taxon>Bacillati</taxon>
        <taxon>Bacillota</taxon>
        <taxon>Bacilli</taxon>
        <taxon>Lactobacillales</taxon>
        <taxon>Enterococcaceae</taxon>
        <taxon>Enterococcus</taxon>
    </lineage>
</organism>
<gene>
    <name evidence="1" type="ORF">HMPREF9478_01795</name>
</gene>
<dbReference type="RefSeq" id="WP_005471997.1">
    <property type="nucleotide sequence ID" value="NZ_JH376940.1"/>
</dbReference>
<dbReference type="Gene3D" id="3.40.50.300">
    <property type="entry name" value="P-loop containing nucleotide triphosphate hydrolases"/>
    <property type="match status" value="1"/>
</dbReference>
<dbReference type="InterPro" id="IPR027417">
    <property type="entry name" value="P-loop_NTPase"/>
</dbReference>
<name>A0AA87K7V2_9ENTE</name>
<accession>A0AA87K7V2</accession>
<reference evidence="1 2" key="1">
    <citation type="submission" date="2011-10" db="EMBL/GenBank/DDBJ databases">
        <title>The Genome Sequence of Enterococcus saccharolyticus 30_1.</title>
        <authorList>
            <consortium name="The Broad Institute Genome Sequencing Platform"/>
            <person name="Earl A."/>
            <person name="Ward D."/>
            <person name="Feldgarden M."/>
            <person name="Gevers D."/>
            <person name="Daigneault M."/>
            <person name="Strauss J."/>
            <person name="Allen-Vercoe E."/>
            <person name="Young S.K."/>
            <person name="Zeng Q."/>
            <person name="Gargeya S."/>
            <person name="Fitzgerald M."/>
            <person name="Haas B."/>
            <person name="Abouelleil A."/>
            <person name="Alvarado L."/>
            <person name="Arachchi H.M."/>
            <person name="Berlin A."/>
            <person name="Brown A."/>
            <person name="Chapman S.B."/>
            <person name="Chen Z."/>
            <person name="Dunbar C."/>
            <person name="Freedman E."/>
            <person name="Gearin G."/>
            <person name="Gellesch M."/>
            <person name="Goldberg J."/>
            <person name="Griggs A."/>
            <person name="Gujja S."/>
            <person name="Heiman D."/>
            <person name="Howarth C."/>
            <person name="Larson L."/>
            <person name="Lui A."/>
            <person name="MacDonald P.J.P."/>
            <person name="Montmayeur A."/>
            <person name="Murphy C."/>
            <person name="Neiman D."/>
            <person name="Pearson M."/>
            <person name="Priest M."/>
            <person name="Roberts A."/>
            <person name="Saif S."/>
            <person name="Shea T."/>
            <person name="Shenoy N."/>
            <person name="Sisk P."/>
            <person name="Stolte C."/>
            <person name="Sykes S."/>
            <person name="Wortman J."/>
            <person name="Nusbaum C."/>
            <person name="Birren B."/>
        </authorList>
    </citation>
    <scope>NUCLEOTIDE SEQUENCE [LARGE SCALE GENOMIC DNA]</scope>
    <source>
        <strain evidence="1 2">30_1</strain>
    </source>
</reference>